<dbReference type="InterPro" id="IPR051680">
    <property type="entry name" value="ATP-dep_Glu-Cys_Ligase-2"/>
</dbReference>
<organism evidence="2 3">
    <name type="scientific">Hydrogenivirga caldilitoris</name>
    <dbReference type="NCBI Taxonomy" id="246264"/>
    <lineage>
        <taxon>Bacteria</taxon>
        <taxon>Pseudomonadati</taxon>
        <taxon>Aquificota</taxon>
        <taxon>Aquificia</taxon>
        <taxon>Aquificales</taxon>
        <taxon>Aquificaceae</taxon>
        <taxon>Hydrogenivirga</taxon>
    </lineage>
</organism>
<protein>
    <submittedName>
        <fullName evidence="2">Putative alpha-E superfamily protein</fullName>
    </submittedName>
</protein>
<dbReference type="PANTHER" id="PTHR34595">
    <property type="entry name" value="BLR5612 PROTEIN"/>
    <property type="match status" value="1"/>
</dbReference>
<dbReference type="Pfam" id="PF04168">
    <property type="entry name" value="Alpha-E"/>
    <property type="match status" value="1"/>
</dbReference>
<dbReference type="EMBL" id="RCCJ01000001">
    <property type="protein sequence ID" value="RLJ70595.1"/>
    <property type="molecule type" value="Genomic_DNA"/>
</dbReference>
<dbReference type="InterPro" id="IPR007296">
    <property type="entry name" value="DUF403"/>
</dbReference>
<dbReference type="OrthoDB" id="9803532at2"/>
<name>A0A497XNS3_9AQUI</name>
<evidence type="ECO:0000313" key="2">
    <source>
        <dbReference type="EMBL" id="RLJ70595.1"/>
    </source>
</evidence>
<evidence type="ECO:0000259" key="1">
    <source>
        <dbReference type="Pfam" id="PF04168"/>
    </source>
</evidence>
<dbReference type="Proteomes" id="UP000267841">
    <property type="component" value="Unassembled WGS sequence"/>
</dbReference>
<sequence length="313" mass="36673">MLSRIANNLFWLGRYLERVEDTTRFVEVQYYSALDAPFIQKKELTLNSILSILGNSDYYFQKYETLSEDDVLYTAIFDRDNPTSVFYSLSMARENARTTRDILAEHLWESINRFYHYLKNYRFNRFQKNPFDLLDTVIDNCFIINGIIDRIIMKDIGWAFIKLGIDIEKAAQLSRIILAKIQDIENMKNPTEIAERFQWNKLLESTAAEDIKSTLDPKATDKEKVLEILILNPKSPRSISYNLQSIYNLLVLVSLDKEEKAGSVEFEAGKLASRFRYTTVEDIINVGEKEFCLRTLNDIYSLATLIEKRYFVY</sequence>
<accession>A0A497XNS3</accession>
<evidence type="ECO:0000313" key="3">
    <source>
        <dbReference type="Proteomes" id="UP000267841"/>
    </source>
</evidence>
<reference evidence="2 3" key="1">
    <citation type="submission" date="2018-10" db="EMBL/GenBank/DDBJ databases">
        <title>Genomic Encyclopedia of Archaeal and Bacterial Type Strains, Phase II (KMG-II): from individual species to whole genera.</title>
        <authorList>
            <person name="Goeker M."/>
        </authorList>
    </citation>
    <scope>NUCLEOTIDE SEQUENCE [LARGE SCALE GENOMIC DNA]</scope>
    <source>
        <strain evidence="2 3">DSM 16510</strain>
    </source>
</reference>
<dbReference type="PANTHER" id="PTHR34595:SF7">
    <property type="entry name" value="SLL1039 PROTEIN"/>
    <property type="match status" value="1"/>
</dbReference>
<proteinExistence type="predicted"/>
<dbReference type="RefSeq" id="WP_121010496.1">
    <property type="nucleotide sequence ID" value="NZ_RCCJ01000001.1"/>
</dbReference>
<gene>
    <name evidence="2" type="ORF">BCF55_0871</name>
</gene>
<dbReference type="AlphaFoldDB" id="A0A497XNS3"/>
<comment type="caution">
    <text evidence="2">The sequence shown here is derived from an EMBL/GenBank/DDBJ whole genome shotgun (WGS) entry which is preliminary data.</text>
</comment>
<keyword evidence="3" id="KW-1185">Reference proteome</keyword>
<feature type="domain" description="DUF403" evidence="1">
    <location>
        <begin position="1"/>
        <end position="311"/>
    </location>
</feature>